<protein>
    <submittedName>
        <fullName evidence="1">Uncharacterized protein</fullName>
    </submittedName>
</protein>
<keyword evidence="2" id="KW-1185">Reference proteome</keyword>
<gene>
    <name evidence="1" type="ORF">Phi19:3_gp092</name>
</gene>
<reference evidence="1 2" key="1">
    <citation type="journal article" date="2013" name="Proc. Natl. Acad. Sci. U.S.A.">
        <title>Twelve previously unknown phage genera are ubiquitous in global oceans.</title>
        <authorList>
            <person name="Holmfeldt K."/>
            <person name="Solonenko N."/>
            <person name="Shah M."/>
            <person name="Corrier K."/>
            <person name="Riemann L."/>
            <person name="Verberkmoes N.C."/>
            <person name="Sullivan M.B."/>
        </authorList>
    </citation>
    <scope>NUCLEOTIDE SEQUENCE [LARGE SCALE GENOMIC DNA]</scope>
    <source>
        <strain evidence="1">Phi19:3</strain>
    </source>
</reference>
<name>R9ZWL2_9CAUD</name>
<accession>R9ZWL2</accession>
<sequence>MKTLIAISIICLIIQYFLEDTKSSRDNTPKTDP</sequence>
<organism evidence="1 2">
    <name type="scientific">Cellulophaga phage phi19:3</name>
    <dbReference type="NCBI Taxonomy" id="1327971"/>
    <lineage>
        <taxon>Viruses</taxon>
        <taxon>Duplodnaviria</taxon>
        <taxon>Heunggongvirae</taxon>
        <taxon>Uroviricota</taxon>
        <taxon>Caudoviricetes</taxon>
        <taxon>Pachyviridae</taxon>
        <taxon>Baltivirus</taxon>
        <taxon>Baltivirus phi19tres</taxon>
    </lineage>
</organism>
<proteinExistence type="predicted"/>
<dbReference type="GeneID" id="16880967"/>
<dbReference type="Proteomes" id="UP000014731">
    <property type="component" value="Segment"/>
</dbReference>
<dbReference type="RefSeq" id="YP_008240877.1">
    <property type="nucleotide sequence ID" value="NC_021789.1"/>
</dbReference>
<reference evidence="2" key="2">
    <citation type="submission" date="2013-03" db="EMBL/GenBank/DDBJ databases">
        <title>The Cellulophaga phages: a novel, diverse, and globally ubiquitous model system.</title>
        <authorList>
            <person name="Holmfeldt K."/>
            <person name="Solonenko N."/>
            <person name="Shah M."/>
            <person name="Corrier K."/>
            <person name="Riemann L."/>
            <person name="VerBerkmoes N.C."/>
            <person name="Sullivan M.B."/>
        </authorList>
    </citation>
    <scope>NUCLEOTIDE SEQUENCE [LARGE SCALE GENOMIC DNA]</scope>
</reference>
<dbReference type="KEGG" id="vg:16880967"/>
<dbReference type="EMBL" id="KC821608">
    <property type="protein sequence ID" value="AGO47496.1"/>
    <property type="molecule type" value="Genomic_DNA"/>
</dbReference>
<evidence type="ECO:0000313" key="1">
    <source>
        <dbReference type="EMBL" id="AGO47496.1"/>
    </source>
</evidence>
<evidence type="ECO:0000313" key="2">
    <source>
        <dbReference type="Proteomes" id="UP000014731"/>
    </source>
</evidence>